<dbReference type="InterPro" id="IPR005829">
    <property type="entry name" value="Sugar_transporter_CS"/>
</dbReference>
<dbReference type="Proteomes" id="UP000027920">
    <property type="component" value="Unassembled WGS sequence"/>
</dbReference>
<reference evidence="8 9" key="1">
    <citation type="submission" date="2013-03" db="EMBL/GenBank/DDBJ databases">
        <title>The Genome Sequence of Exophiala aquamarina CBS 119918.</title>
        <authorList>
            <consortium name="The Broad Institute Genomics Platform"/>
            <person name="Cuomo C."/>
            <person name="de Hoog S."/>
            <person name="Gorbushina A."/>
            <person name="Walker B."/>
            <person name="Young S.K."/>
            <person name="Zeng Q."/>
            <person name="Gargeya S."/>
            <person name="Fitzgerald M."/>
            <person name="Haas B."/>
            <person name="Abouelleil A."/>
            <person name="Allen A.W."/>
            <person name="Alvarado L."/>
            <person name="Arachchi H.M."/>
            <person name="Berlin A.M."/>
            <person name="Chapman S.B."/>
            <person name="Gainer-Dewar J."/>
            <person name="Goldberg J."/>
            <person name="Griggs A."/>
            <person name="Gujja S."/>
            <person name="Hansen M."/>
            <person name="Howarth C."/>
            <person name="Imamovic A."/>
            <person name="Ireland A."/>
            <person name="Larimer J."/>
            <person name="McCowan C."/>
            <person name="Murphy C."/>
            <person name="Pearson M."/>
            <person name="Poon T.W."/>
            <person name="Priest M."/>
            <person name="Roberts A."/>
            <person name="Saif S."/>
            <person name="Shea T."/>
            <person name="Sisk P."/>
            <person name="Sykes S."/>
            <person name="Wortman J."/>
            <person name="Nusbaum C."/>
            <person name="Birren B."/>
        </authorList>
    </citation>
    <scope>NUCLEOTIDE SEQUENCE [LARGE SCALE GENOMIC DNA]</scope>
    <source>
        <strain evidence="8 9">CBS 119918</strain>
    </source>
</reference>
<dbReference type="AlphaFoldDB" id="A0A072P4Q1"/>
<dbReference type="OrthoDB" id="4139357at2759"/>
<feature type="transmembrane region" description="Helical" evidence="6">
    <location>
        <begin position="230"/>
        <end position="248"/>
    </location>
</feature>
<evidence type="ECO:0000256" key="1">
    <source>
        <dbReference type="ARBA" id="ARBA00004141"/>
    </source>
</evidence>
<feature type="transmembrane region" description="Helical" evidence="6">
    <location>
        <begin position="565"/>
        <end position="584"/>
    </location>
</feature>
<comment type="subcellular location">
    <subcellularLocation>
        <location evidence="1">Membrane</location>
        <topology evidence="1">Multi-pass membrane protein</topology>
    </subcellularLocation>
</comment>
<feature type="domain" description="Major facilitator superfamily (MFS) profile" evidence="7">
    <location>
        <begin position="73"/>
        <end position="539"/>
    </location>
</feature>
<dbReference type="InterPro" id="IPR020846">
    <property type="entry name" value="MFS_dom"/>
</dbReference>
<dbReference type="SUPFAM" id="SSF103473">
    <property type="entry name" value="MFS general substrate transporter"/>
    <property type="match status" value="2"/>
</dbReference>
<keyword evidence="3 6" id="KW-0812">Transmembrane</keyword>
<keyword evidence="4 6" id="KW-1133">Transmembrane helix</keyword>
<name>A0A072P4Q1_9EURO</name>
<evidence type="ECO:0000256" key="5">
    <source>
        <dbReference type="ARBA" id="ARBA00023136"/>
    </source>
</evidence>
<gene>
    <name evidence="8" type="ORF">A1O9_08747</name>
</gene>
<dbReference type="VEuPathDB" id="FungiDB:A1O9_08747"/>
<feature type="transmembrane region" description="Helical" evidence="6">
    <location>
        <begin position="273"/>
        <end position="292"/>
    </location>
</feature>
<dbReference type="InterPro" id="IPR036259">
    <property type="entry name" value="MFS_trans_sf"/>
</dbReference>
<evidence type="ECO:0000256" key="3">
    <source>
        <dbReference type="ARBA" id="ARBA00022692"/>
    </source>
</evidence>
<keyword evidence="2" id="KW-0813">Transport</keyword>
<dbReference type="PROSITE" id="PS50850">
    <property type="entry name" value="MFS"/>
    <property type="match status" value="1"/>
</dbReference>
<feature type="transmembrane region" description="Helical" evidence="6">
    <location>
        <begin position="343"/>
        <end position="364"/>
    </location>
</feature>
<evidence type="ECO:0000259" key="7">
    <source>
        <dbReference type="PROSITE" id="PS50850"/>
    </source>
</evidence>
<dbReference type="GO" id="GO:0022857">
    <property type="term" value="F:transmembrane transporter activity"/>
    <property type="evidence" value="ECO:0007669"/>
    <property type="project" value="InterPro"/>
</dbReference>
<dbReference type="PANTHER" id="PTHR23501:SF109">
    <property type="entry name" value="MAJOR FACILITATOR SUPERFAMILY (MFS) PROFILE DOMAIN-CONTAINING PROTEIN-RELATED"/>
    <property type="match status" value="1"/>
</dbReference>
<dbReference type="RefSeq" id="XP_013257684.1">
    <property type="nucleotide sequence ID" value="XM_013402230.1"/>
</dbReference>
<evidence type="ECO:0000313" key="9">
    <source>
        <dbReference type="Proteomes" id="UP000027920"/>
    </source>
</evidence>
<keyword evidence="9" id="KW-1185">Reference proteome</keyword>
<keyword evidence="5 6" id="KW-0472">Membrane</keyword>
<dbReference type="Gene3D" id="1.20.1250.20">
    <property type="entry name" value="MFS general substrate transporter like domains"/>
    <property type="match status" value="1"/>
</dbReference>
<dbReference type="GeneID" id="25283658"/>
<feature type="transmembrane region" description="Helical" evidence="6">
    <location>
        <begin position="384"/>
        <end position="406"/>
    </location>
</feature>
<dbReference type="InterPro" id="IPR010573">
    <property type="entry name" value="MFS_Str1/Tri12-like"/>
</dbReference>
<proteinExistence type="predicted"/>
<evidence type="ECO:0000256" key="2">
    <source>
        <dbReference type="ARBA" id="ARBA00022448"/>
    </source>
</evidence>
<dbReference type="HOGENOM" id="CLU_000960_25_2_1"/>
<feature type="transmembrane region" description="Helical" evidence="6">
    <location>
        <begin position="198"/>
        <end position="218"/>
    </location>
</feature>
<feature type="transmembrane region" description="Helical" evidence="6">
    <location>
        <begin position="413"/>
        <end position="432"/>
    </location>
</feature>
<dbReference type="Pfam" id="PF06609">
    <property type="entry name" value="TRI12"/>
    <property type="match status" value="1"/>
</dbReference>
<feature type="transmembrane region" description="Helical" evidence="6">
    <location>
        <begin position="164"/>
        <end position="186"/>
    </location>
</feature>
<protein>
    <recommendedName>
        <fullName evidence="7">Major facilitator superfamily (MFS) profile domain-containing protein</fullName>
    </recommendedName>
</protein>
<dbReference type="PANTHER" id="PTHR23501">
    <property type="entry name" value="MAJOR FACILITATOR SUPERFAMILY"/>
    <property type="match status" value="1"/>
</dbReference>
<evidence type="ECO:0000256" key="6">
    <source>
        <dbReference type="SAM" id="Phobius"/>
    </source>
</evidence>
<accession>A0A072P4Q1</accession>
<evidence type="ECO:0000313" key="8">
    <source>
        <dbReference type="EMBL" id="KEF55094.1"/>
    </source>
</evidence>
<dbReference type="GO" id="GO:0005886">
    <property type="term" value="C:plasma membrane"/>
    <property type="evidence" value="ECO:0007669"/>
    <property type="project" value="TreeGrafter"/>
</dbReference>
<feature type="transmembrane region" description="Helical" evidence="6">
    <location>
        <begin position="111"/>
        <end position="128"/>
    </location>
</feature>
<dbReference type="EMBL" id="AMGV01000008">
    <property type="protein sequence ID" value="KEF55094.1"/>
    <property type="molecule type" value="Genomic_DNA"/>
</dbReference>
<evidence type="ECO:0000256" key="4">
    <source>
        <dbReference type="ARBA" id="ARBA00022989"/>
    </source>
</evidence>
<comment type="caution">
    <text evidence="8">The sequence shown here is derived from an EMBL/GenBank/DDBJ whole genome shotgun (WGS) entry which is preliminary data.</text>
</comment>
<sequence length="624" mass="68612">MASGNDSNDKSIMEAQVENTTYNDAQHNNVMVVEHIEGELWTGINKQTMLAFFVCLPGRTEAYSKYPNRADTEDIVQAICTQLSAYELTLIIPAVSASYINAELGPSPNTPWINITWTLGAAILVSVGGRLSDIFGRRHFMLCGAVISFIGTIVGATGQSIAQMIIAGVMFGVGSGFQEMGFACIMEFIPNKYRLTALGLYGTSAIMCVFCPLITYAFIAHTSIGWRSAYWYMTGFHAFGLICMFFFYKPPTFETKHKDDGVSKWKLVSEMDYVGLFLFTAGCVLFLVGLSWGGRKYPWRHAAVIAPIIVGFFLLVLLFVWVFNANLKYPFLPPKLFRQWRGYNVLVIVGFCCGMLYYSMQVIWPRQSALLYVPANQPILRGVYANLTLMGTWVSLISVWVVCARFGHEKYQILGFICCQVAFVGALSTLDIGQNGKAIALVFLMSCVINQPLYMLFSMVSLNLDDQADMGVAIGAISTFRLLGGAIATAVYSSIVDNQFATRLPGQVREAIADTNFDVNDLLALVQAAAVNSAAAYAKVPGITTQIINAAQLAVKQAYIQAFQVVYYTALGFACLAILSALCISDVDPAKKNYDKAVHLENEKLETVFGAGPKQDAFDRKEEV</sequence>
<feature type="transmembrane region" description="Helical" evidence="6">
    <location>
        <begin position="140"/>
        <end position="158"/>
    </location>
</feature>
<organism evidence="8 9">
    <name type="scientific">Exophiala aquamarina CBS 119918</name>
    <dbReference type="NCBI Taxonomy" id="1182545"/>
    <lineage>
        <taxon>Eukaryota</taxon>
        <taxon>Fungi</taxon>
        <taxon>Dikarya</taxon>
        <taxon>Ascomycota</taxon>
        <taxon>Pezizomycotina</taxon>
        <taxon>Eurotiomycetes</taxon>
        <taxon>Chaetothyriomycetidae</taxon>
        <taxon>Chaetothyriales</taxon>
        <taxon>Herpotrichiellaceae</taxon>
        <taxon>Exophiala</taxon>
    </lineage>
</organism>
<dbReference type="PROSITE" id="PS00216">
    <property type="entry name" value="SUGAR_TRANSPORT_1"/>
    <property type="match status" value="1"/>
</dbReference>
<feature type="transmembrane region" description="Helical" evidence="6">
    <location>
        <begin position="304"/>
        <end position="323"/>
    </location>
</feature>
<feature type="transmembrane region" description="Helical" evidence="6">
    <location>
        <begin position="472"/>
        <end position="495"/>
    </location>
</feature>
<feature type="transmembrane region" description="Helical" evidence="6">
    <location>
        <begin position="438"/>
        <end position="460"/>
    </location>
</feature>